<evidence type="ECO:0000256" key="7">
    <source>
        <dbReference type="SAM" id="Phobius"/>
    </source>
</evidence>
<dbReference type="Proteomes" id="UP000019491">
    <property type="component" value="Unassembled WGS sequence"/>
</dbReference>
<dbReference type="Pfam" id="PF07681">
    <property type="entry name" value="DoxX"/>
    <property type="match status" value="1"/>
</dbReference>
<dbReference type="PANTHER" id="PTHR33452:SF1">
    <property type="entry name" value="INNER MEMBRANE PROTEIN YPHA-RELATED"/>
    <property type="match status" value="1"/>
</dbReference>
<evidence type="ECO:0008006" key="10">
    <source>
        <dbReference type="Google" id="ProtNLM"/>
    </source>
</evidence>
<evidence type="ECO:0000256" key="4">
    <source>
        <dbReference type="ARBA" id="ARBA00022692"/>
    </source>
</evidence>
<keyword evidence="4 7" id="KW-0812">Transmembrane</keyword>
<feature type="transmembrane region" description="Helical" evidence="7">
    <location>
        <begin position="96"/>
        <end position="116"/>
    </location>
</feature>
<dbReference type="OrthoDB" id="1122432at2"/>
<comment type="subcellular location">
    <subcellularLocation>
        <location evidence="1">Cell membrane</location>
        <topology evidence="1">Multi-pass membrane protein</topology>
    </subcellularLocation>
</comment>
<dbReference type="GO" id="GO:0005886">
    <property type="term" value="C:plasma membrane"/>
    <property type="evidence" value="ECO:0007669"/>
    <property type="project" value="UniProtKB-SubCell"/>
</dbReference>
<gene>
    <name evidence="8" type="ORF">RW1_043_00600</name>
</gene>
<reference evidence="8 9" key="1">
    <citation type="submission" date="2014-02" db="EMBL/GenBank/DDBJ databases">
        <title>Whole genome shotgun sequence of Rhodococcus wratislaviensis NBRC 100605.</title>
        <authorList>
            <person name="Hosoyama A."/>
            <person name="Tsuchikane K."/>
            <person name="Yoshida I."/>
            <person name="Ohji S."/>
            <person name="Ichikawa N."/>
            <person name="Yamazoe A."/>
            <person name="Fujita N."/>
        </authorList>
    </citation>
    <scope>NUCLEOTIDE SEQUENCE [LARGE SCALE GENOMIC DNA]</scope>
    <source>
        <strain evidence="8 9">NBRC 100605</strain>
    </source>
</reference>
<protein>
    <recommendedName>
        <fullName evidence="10">DoxX family protein</fullName>
    </recommendedName>
</protein>
<dbReference type="PANTHER" id="PTHR33452">
    <property type="entry name" value="OXIDOREDUCTASE CATD-RELATED"/>
    <property type="match status" value="1"/>
</dbReference>
<evidence type="ECO:0000256" key="3">
    <source>
        <dbReference type="ARBA" id="ARBA00022475"/>
    </source>
</evidence>
<keyword evidence="9" id="KW-1185">Reference proteome</keyword>
<keyword evidence="5 7" id="KW-1133">Transmembrane helix</keyword>
<proteinExistence type="inferred from homology"/>
<dbReference type="EMBL" id="BAWF01000043">
    <property type="protein sequence ID" value="GAF47625.1"/>
    <property type="molecule type" value="Genomic_DNA"/>
</dbReference>
<comment type="similarity">
    <text evidence="2">Belongs to the DoxX family.</text>
</comment>
<name>X0R9F8_RHOWR</name>
<feature type="transmembrane region" description="Helical" evidence="7">
    <location>
        <begin position="136"/>
        <end position="158"/>
    </location>
</feature>
<evidence type="ECO:0000256" key="1">
    <source>
        <dbReference type="ARBA" id="ARBA00004651"/>
    </source>
</evidence>
<keyword evidence="3" id="KW-1003">Cell membrane</keyword>
<sequence>MDVNIGLLVMRLSIGGMLLVHGYNKIAGPGGITGTAGWFVSLGIRPARLHARVASVNEIVIGVLLIAGFVFPLAVAAGVGVMLVAALTDHRGKGFFVFKGGWEYVGLVAAVLLAMACTGPGEWSLDGVIGWHLAGLAWALGAAVVGAVSSWLFLLIAWRPEKAEVARVS</sequence>
<feature type="transmembrane region" description="Helical" evidence="7">
    <location>
        <begin position="59"/>
        <end position="84"/>
    </location>
</feature>
<accession>X0R9F8</accession>
<evidence type="ECO:0000313" key="9">
    <source>
        <dbReference type="Proteomes" id="UP000019491"/>
    </source>
</evidence>
<comment type="caution">
    <text evidence="8">The sequence shown here is derived from an EMBL/GenBank/DDBJ whole genome shotgun (WGS) entry which is preliminary data.</text>
</comment>
<evidence type="ECO:0000256" key="5">
    <source>
        <dbReference type="ARBA" id="ARBA00022989"/>
    </source>
</evidence>
<dbReference type="InterPro" id="IPR032808">
    <property type="entry name" value="DoxX"/>
</dbReference>
<dbReference type="AlphaFoldDB" id="X0R9F8"/>
<dbReference type="RefSeq" id="WP_037236889.1">
    <property type="nucleotide sequence ID" value="NZ_BAWF01000043.1"/>
</dbReference>
<organism evidence="8 9">
    <name type="scientific">Rhodococcus wratislaviensis NBRC 100605</name>
    <dbReference type="NCBI Taxonomy" id="1219028"/>
    <lineage>
        <taxon>Bacteria</taxon>
        <taxon>Bacillati</taxon>
        <taxon>Actinomycetota</taxon>
        <taxon>Actinomycetes</taxon>
        <taxon>Mycobacteriales</taxon>
        <taxon>Nocardiaceae</taxon>
        <taxon>Rhodococcus</taxon>
    </lineage>
</organism>
<evidence type="ECO:0000313" key="8">
    <source>
        <dbReference type="EMBL" id="GAF47625.1"/>
    </source>
</evidence>
<dbReference type="InterPro" id="IPR051907">
    <property type="entry name" value="DoxX-like_oxidoreductase"/>
</dbReference>
<evidence type="ECO:0000256" key="2">
    <source>
        <dbReference type="ARBA" id="ARBA00006679"/>
    </source>
</evidence>
<evidence type="ECO:0000256" key="6">
    <source>
        <dbReference type="ARBA" id="ARBA00023136"/>
    </source>
</evidence>
<keyword evidence="6 7" id="KW-0472">Membrane</keyword>